<keyword evidence="6" id="KW-1133">Transmembrane helix</keyword>
<comment type="similarity">
    <text evidence="2 6">Belongs to the peptidase S26 family.</text>
</comment>
<comment type="catalytic activity">
    <reaction evidence="1 6">
        <text>Cleavage of hydrophobic, N-terminal signal or leader sequences from secreted and periplasmic proteins.</text>
        <dbReference type="EC" id="3.4.21.89"/>
    </reaction>
</comment>
<evidence type="ECO:0000256" key="4">
    <source>
        <dbReference type="ARBA" id="ARBA00019232"/>
    </source>
</evidence>
<dbReference type="Pfam" id="PF10502">
    <property type="entry name" value="Peptidase_S26"/>
    <property type="match status" value="1"/>
</dbReference>
<evidence type="ECO:0000256" key="3">
    <source>
        <dbReference type="ARBA" id="ARBA00013208"/>
    </source>
</evidence>
<feature type="region of interest" description="Disordered" evidence="7">
    <location>
        <begin position="1"/>
        <end position="80"/>
    </location>
</feature>
<keyword evidence="6" id="KW-0812">Transmembrane</keyword>
<evidence type="ECO:0000313" key="9">
    <source>
        <dbReference type="EMBL" id="GLK49862.1"/>
    </source>
</evidence>
<organism evidence="9 10">
    <name type="scientific">Brevundimonas intermedia</name>
    <dbReference type="NCBI Taxonomy" id="74315"/>
    <lineage>
        <taxon>Bacteria</taxon>
        <taxon>Pseudomonadati</taxon>
        <taxon>Pseudomonadota</taxon>
        <taxon>Alphaproteobacteria</taxon>
        <taxon>Caulobacterales</taxon>
        <taxon>Caulobacteraceae</taxon>
        <taxon>Brevundimonas</taxon>
    </lineage>
</organism>
<accession>A0ABQ5TBS5</accession>
<feature type="transmembrane region" description="Helical" evidence="6">
    <location>
        <begin position="87"/>
        <end position="106"/>
    </location>
</feature>
<keyword evidence="5 6" id="KW-0378">Hydrolase</keyword>
<evidence type="ECO:0000259" key="8">
    <source>
        <dbReference type="Pfam" id="PF10502"/>
    </source>
</evidence>
<proteinExistence type="inferred from homology"/>
<evidence type="ECO:0000256" key="2">
    <source>
        <dbReference type="ARBA" id="ARBA00009370"/>
    </source>
</evidence>
<dbReference type="NCBIfam" id="TIGR02227">
    <property type="entry name" value="sigpep_I_bact"/>
    <property type="match status" value="1"/>
</dbReference>
<comment type="subcellular location">
    <subcellularLocation>
        <location evidence="6">Membrane</location>
        <topology evidence="6">Single-pass type II membrane protein</topology>
    </subcellularLocation>
</comment>
<protein>
    <recommendedName>
        <fullName evidence="4 6">Signal peptidase I</fullName>
        <ecNumber evidence="3 6">3.4.21.89</ecNumber>
    </recommendedName>
</protein>
<keyword evidence="6" id="KW-0472">Membrane</keyword>
<evidence type="ECO:0000256" key="7">
    <source>
        <dbReference type="SAM" id="MobiDB-lite"/>
    </source>
</evidence>
<keyword evidence="10" id="KW-1185">Reference proteome</keyword>
<evidence type="ECO:0000256" key="1">
    <source>
        <dbReference type="ARBA" id="ARBA00000677"/>
    </source>
</evidence>
<dbReference type="InterPro" id="IPR036286">
    <property type="entry name" value="LexA/Signal_pep-like_sf"/>
</dbReference>
<gene>
    <name evidence="9" type="ORF">GCM10017620_28360</name>
</gene>
<keyword evidence="6" id="KW-0645">Protease</keyword>
<reference evidence="9" key="1">
    <citation type="journal article" date="2014" name="Int. J. Syst. Evol. Microbiol.">
        <title>Complete genome of a new Firmicutes species belonging to the dominant human colonic microbiota ('Ruminococcus bicirculans') reveals two chromosomes and a selective capacity to utilize plant glucans.</title>
        <authorList>
            <consortium name="NISC Comparative Sequencing Program"/>
            <person name="Wegmann U."/>
            <person name="Louis P."/>
            <person name="Goesmann A."/>
            <person name="Henrissat B."/>
            <person name="Duncan S.H."/>
            <person name="Flint H.J."/>
        </authorList>
    </citation>
    <scope>NUCLEOTIDE SEQUENCE</scope>
    <source>
        <strain evidence="9">VKM B-1499</strain>
    </source>
</reference>
<dbReference type="PANTHER" id="PTHR43390:SF1">
    <property type="entry name" value="CHLOROPLAST PROCESSING PEPTIDASE"/>
    <property type="match status" value="1"/>
</dbReference>
<dbReference type="CDD" id="cd06530">
    <property type="entry name" value="S26_SPase_I"/>
    <property type="match status" value="1"/>
</dbReference>
<dbReference type="InterPro" id="IPR000223">
    <property type="entry name" value="Pept_S26A_signal_pept_1"/>
</dbReference>
<evidence type="ECO:0000313" key="10">
    <source>
        <dbReference type="Proteomes" id="UP001143509"/>
    </source>
</evidence>
<dbReference type="PANTHER" id="PTHR43390">
    <property type="entry name" value="SIGNAL PEPTIDASE I"/>
    <property type="match status" value="1"/>
</dbReference>
<evidence type="ECO:0000256" key="6">
    <source>
        <dbReference type="RuleBase" id="RU362042"/>
    </source>
</evidence>
<dbReference type="PRINTS" id="PR00727">
    <property type="entry name" value="LEADERPTASE"/>
</dbReference>
<dbReference type="InterPro" id="IPR019533">
    <property type="entry name" value="Peptidase_S26"/>
</dbReference>
<evidence type="ECO:0000256" key="5">
    <source>
        <dbReference type="ARBA" id="ARBA00022801"/>
    </source>
</evidence>
<dbReference type="RefSeq" id="WP_271166038.1">
    <property type="nucleotide sequence ID" value="NZ_BSFD01000011.1"/>
</dbReference>
<dbReference type="EMBL" id="BSFD01000011">
    <property type="protein sequence ID" value="GLK49862.1"/>
    <property type="molecule type" value="Genomic_DNA"/>
</dbReference>
<dbReference type="Gene3D" id="2.10.109.10">
    <property type="entry name" value="Umud Fragment, subunit A"/>
    <property type="match status" value="1"/>
</dbReference>
<dbReference type="SUPFAM" id="SSF51306">
    <property type="entry name" value="LexA/Signal peptidase"/>
    <property type="match status" value="1"/>
</dbReference>
<comment type="caution">
    <text evidence="9">The sequence shown here is derived from an EMBL/GenBank/DDBJ whole genome shotgun (WGS) entry which is preliminary data.</text>
</comment>
<dbReference type="EC" id="3.4.21.89" evidence="3 6"/>
<feature type="compositionally biased region" description="Basic and acidic residues" evidence="7">
    <location>
        <begin position="38"/>
        <end position="48"/>
    </location>
</feature>
<reference evidence="9" key="2">
    <citation type="submission" date="2023-01" db="EMBL/GenBank/DDBJ databases">
        <authorList>
            <person name="Sun Q."/>
            <person name="Evtushenko L."/>
        </authorList>
    </citation>
    <scope>NUCLEOTIDE SEQUENCE</scope>
    <source>
        <strain evidence="9">VKM B-1499</strain>
    </source>
</reference>
<feature type="compositionally biased region" description="Basic and acidic residues" evidence="7">
    <location>
        <begin position="1"/>
        <end position="12"/>
    </location>
</feature>
<sequence length="321" mass="35638">MSEDQKPQDADAAKTNATDPTPEEVFAASEADAPVEAVKSDTAEKRPVWSDAGDAPFDDAEKTPVYARKPAKAAKAEPSAGDETMEIVKTIFFALLIAMVLRIFLFQPFTIPSASMEPNLYEGDYIVVSKWSYGYSKHSIPFSPPLFDGRVMGSAPKRGDIVVFKLPRDDKTDFIKRVIGLPGDRIQMISNKLYINDKPVEDVVVSEREINDIFGAHPVAQVRETLPEGKRFMTQDFGPGNDLDDTPVYEVPVGHYFMMGDNRDNSIDSRVEQSSGVGMVPAENLVGKAQIILFSWEPGSSLFKPWTWANVRLGRFFNVLH</sequence>
<dbReference type="PROSITE" id="PS00761">
    <property type="entry name" value="SPASE_I_3"/>
    <property type="match status" value="1"/>
</dbReference>
<dbReference type="InterPro" id="IPR019757">
    <property type="entry name" value="Pept_S26A_signal_pept_1_Lys-AS"/>
</dbReference>
<feature type="domain" description="Peptidase S26" evidence="8">
    <location>
        <begin position="85"/>
        <end position="293"/>
    </location>
</feature>
<dbReference type="InterPro" id="IPR019758">
    <property type="entry name" value="Pept_S26A_signal_pept_1_CS"/>
</dbReference>
<dbReference type="Proteomes" id="UP001143509">
    <property type="component" value="Unassembled WGS sequence"/>
</dbReference>
<dbReference type="PROSITE" id="PS00760">
    <property type="entry name" value="SPASE_I_2"/>
    <property type="match status" value="1"/>
</dbReference>
<name>A0ABQ5TBS5_9CAUL</name>